<geneLocation type="plasmid" evidence="1 2">
    <name>AZO_p4</name>
</geneLocation>
<proteinExistence type="predicted"/>
<gene>
    <name evidence="1" type="ordered locus">AZOLI_p40553</name>
</gene>
<dbReference type="EMBL" id="FQ311872">
    <property type="protein sequence ID" value="CBS90925.1"/>
    <property type="molecule type" value="Genomic_DNA"/>
</dbReference>
<protein>
    <recommendedName>
        <fullName evidence="3">Ppx/GppA phosphatase domain-containing protein</fullName>
    </recommendedName>
</protein>
<sequence>MMLTLRKGPSSLFAIYLSVTAIFIGMTLHPTYAANQPELVGAIEVGSSGIKAAAWQFIRSADGNSGLEDLGSIPPRNVSAINESATEDVANAVSQMILDLNSQFKVPSDKIYIYASSGVGNLKHKPQIEYAILMKTKMNIDVISPITEAKLIFNGTVIYKERRPFVVSIDIGSGNVKIAHSDQRGPIEDIATIELPFGVKTFAKKIDEERGDRSFVETAARLKESYLVPQIRDAISRRPGLQNLNRIYLAGGIVFATSTLVRPDGSLPSQTDFNPYHQRIYASDFDKLYKKATTDPDHLFDVDLRGIGNSAYRDKIEQNINNIRTNIYTANQLIAGLEIMRAICDEMEYRKNNKTIFFSKDALNALIKGYVIEKIGE</sequence>
<evidence type="ECO:0000313" key="2">
    <source>
        <dbReference type="Proteomes" id="UP000005667"/>
    </source>
</evidence>
<dbReference type="Gene3D" id="3.30.420.40">
    <property type="match status" value="1"/>
</dbReference>
<organism evidence="1 2">
    <name type="scientific">Azospirillum lipoferum (strain 4B)</name>
    <dbReference type="NCBI Taxonomy" id="862719"/>
    <lineage>
        <taxon>Bacteria</taxon>
        <taxon>Pseudomonadati</taxon>
        <taxon>Pseudomonadota</taxon>
        <taxon>Alphaproteobacteria</taxon>
        <taxon>Rhodospirillales</taxon>
        <taxon>Azospirillaceae</taxon>
        <taxon>Azospirillum</taxon>
    </lineage>
</organism>
<accession>G7ZGE1</accession>
<dbReference type="Gene3D" id="3.30.420.150">
    <property type="entry name" value="Exopolyphosphatase. Domain 2"/>
    <property type="match status" value="1"/>
</dbReference>
<keyword evidence="1" id="KW-0614">Plasmid</keyword>
<dbReference type="KEGG" id="ali:AZOLI_p40553"/>
<dbReference type="HOGENOM" id="CLU_732894_0_0_5"/>
<dbReference type="AlphaFoldDB" id="G7ZGE1"/>
<dbReference type="Proteomes" id="UP000005667">
    <property type="component" value="Plasmid AZO_p4"/>
</dbReference>
<dbReference type="OrthoDB" id="7596700at2"/>
<evidence type="ECO:0008006" key="3">
    <source>
        <dbReference type="Google" id="ProtNLM"/>
    </source>
</evidence>
<dbReference type="RefSeq" id="WP_014189769.1">
    <property type="nucleotide sequence ID" value="NC_016587.1"/>
</dbReference>
<reference evidence="2" key="1">
    <citation type="journal article" date="2011" name="PLoS Genet.">
        <title>Azospirillum genomes reveal transition of bacteria from aquatic to terrestrial environments.</title>
        <authorList>
            <person name="Wisniewski-Dye F."/>
            <person name="Borziak K."/>
            <person name="Khalsa-Moyers G."/>
            <person name="Alexandre G."/>
            <person name="Sukharnikov L.O."/>
            <person name="Wuichet K."/>
            <person name="Hurst G.B."/>
            <person name="McDonald W.H."/>
            <person name="Robertson J.S."/>
            <person name="Barbe V."/>
            <person name="Calteau A."/>
            <person name="Rouy Z."/>
            <person name="Mangenot S."/>
            <person name="Prigent-Combaret C."/>
            <person name="Normand P."/>
            <person name="Boyer M."/>
            <person name="Siguier P."/>
            <person name="Dessaux Y."/>
            <person name="Elmerich C."/>
            <person name="Condemine G."/>
            <person name="Krishnen G."/>
            <person name="Kennedy I."/>
            <person name="Paterson A.H."/>
            <person name="Gonzalez V."/>
            <person name="Mavingui P."/>
            <person name="Zhulin I.B."/>
        </authorList>
    </citation>
    <scope>NUCLEOTIDE SEQUENCE [LARGE SCALE GENOMIC DNA]</scope>
    <source>
        <strain evidence="2">4B</strain>
    </source>
</reference>
<evidence type="ECO:0000313" key="1">
    <source>
        <dbReference type="EMBL" id="CBS90925.1"/>
    </source>
</evidence>
<keyword evidence="2" id="KW-1185">Reference proteome</keyword>
<name>G7ZGE1_AZOL4</name>